<dbReference type="Gene3D" id="1.10.10.10">
    <property type="entry name" value="Winged helix-like DNA-binding domain superfamily/Winged helix DNA-binding domain"/>
    <property type="match status" value="1"/>
</dbReference>
<protein>
    <submittedName>
        <fullName evidence="6">DNA-directed RNA polymerase specialized sigma subunit</fullName>
    </submittedName>
</protein>
<dbReference type="PANTHER" id="PTHR43133">
    <property type="entry name" value="RNA POLYMERASE ECF-TYPE SIGMA FACTO"/>
    <property type="match status" value="1"/>
</dbReference>
<organism evidence="6">
    <name type="scientific">Clostridioides difficile</name>
    <name type="common">Peptoclostridium difficile</name>
    <dbReference type="NCBI Taxonomy" id="1496"/>
    <lineage>
        <taxon>Bacteria</taxon>
        <taxon>Bacillati</taxon>
        <taxon>Bacillota</taxon>
        <taxon>Clostridia</taxon>
        <taxon>Peptostreptococcales</taxon>
        <taxon>Peptostreptococcaceae</taxon>
        <taxon>Clostridioides</taxon>
    </lineage>
</organism>
<sequence>MGISLLLYSIHRLHSLKKSTVPPPGKSGYEYELSIHLNTVYYSFAPVRAFLRAGAFCTLQKIFQINFPVRPAFEKVVCIIPRKGEVLPAFRQKGGDYMEPNRREFQKQCAFQSFCKRVLHNEACNAHDEIRRRRKREVSFCDLALHEERQLYTTDKYFQAETAEPTYQMAGKEITPKLLLEAIRTLPEEKRTAILLYYFEGMTDVEIGKMFNTSRSTIQYRRTSSFELLKKYLEEHADEWNEW</sequence>
<dbReference type="GO" id="GO:0003677">
    <property type="term" value="F:DNA binding"/>
    <property type="evidence" value="ECO:0007669"/>
    <property type="project" value="UniProtKB-KW"/>
</dbReference>
<dbReference type="PANTHER" id="PTHR43133:SF8">
    <property type="entry name" value="RNA POLYMERASE SIGMA FACTOR HI_1459-RELATED"/>
    <property type="match status" value="1"/>
</dbReference>
<evidence type="ECO:0000256" key="3">
    <source>
        <dbReference type="ARBA" id="ARBA00023125"/>
    </source>
</evidence>
<name>A0A381I828_CLODI</name>
<feature type="domain" description="RNA polymerase sigma factor 70 region 4 type 2" evidence="5">
    <location>
        <begin position="178"/>
        <end position="221"/>
    </location>
</feature>
<dbReference type="InterPro" id="IPR014284">
    <property type="entry name" value="RNA_pol_sigma-70_dom"/>
</dbReference>
<dbReference type="EMBL" id="UFWD01000001">
    <property type="protein sequence ID" value="SUY22719.1"/>
    <property type="molecule type" value="Genomic_DNA"/>
</dbReference>
<dbReference type="GO" id="GO:0016987">
    <property type="term" value="F:sigma factor activity"/>
    <property type="evidence" value="ECO:0007669"/>
    <property type="project" value="UniProtKB-KW"/>
</dbReference>
<dbReference type="NCBIfam" id="TIGR02937">
    <property type="entry name" value="sigma70-ECF"/>
    <property type="match status" value="1"/>
</dbReference>
<dbReference type="InterPro" id="IPR013324">
    <property type="entry name" value="RNA_pol_sigma_r3/r4-like"/>
</dbReference>
<keyword evidence="4" id="KW-0804">Transcription</keyword>
<evidence type="ECO:0000313" key="6">
    <source>
        <dbReference type="EMBL" id="SUY22719.1"/>
    </source>
</evidence>
<evidence type="ECO:0000256" key="1">
    <source>
        <dbReference type="ARBA" id="ARBA00023015"/>
    </source>
</evidence>
<proteinExistence type="predicted"/>
<dbReference type="Pfam" id="PF08281">
    <property type="entry name" value="Sigma70_r4_2"/>
    <property type="match status" value="1"/>
</dbReference>
<keyword evidence="2" id="KW-0731">Sigma factor</keyword>
<reference evidence="6" key="1">
    <citation type="submission" date="2018-06" db="EMBL/GenBank/DDBJ databases">
        <authorList>
            <consortium name="Pathogen Informatics"/>
            <person name="Doyle S."/>
        </authorList>
    </citation>
    <scope>NUCLEOTIDE SEQUENCE</scope>
    <source>
        <strain evidence="6">NCTC13307</strain>
    </source>
</reference>
<dbReference type="InterPro" id="IPR039425">
    <property type="entry name" value="RNA_pol_sigma-70-like"/>
</dbReference>
<dbReference type="SUPFAM" id="SSF88659">
    <property type="entry name" value="Sigma3 and sigma4 domains of RNA polymerase sigma factors"/>
    <property type="match status" value="1"/>
</dbReference>
<dbReference type="GO" id="GO:0006352">
    <property type="term" value="P:DNA-templated transcription initiation"/>
    <property type="evidence" value="ECO:0007669"/>
    <property type="project" value="InterPro"/>
</dbReference>
<evidence type="ECO:0000259" key="5">
    <source>
        <dbReference type="Pfam" id="PF08281"/>
    </source>
</evidence>
<dbReference type="GO" id="GO:0000428">
    <property type="term" value="C:DNA-directed RNA polymerase complex"/>
    <property type="evidence" value="ECO:0007669"/>
    <property type="project" value="UniProtKB-KW"/>
</dbReference>
<evidence type="ECO:0000256" key="4">
    <source>
        <dbReference type="ARBA" id="ARBA00023163"/>
    </source>
</evidence>
<dbReference type="InterPro" id="IPR013249">
    <property type="entry name" value="RNA_pol_sigma70_r4_t2"/>
</dbReference>
<keyword evidence="6" id="KW-0240">DNA-directed RNA polymerase</keyword>
<gene>
    <name evidence="6" type="ORF">NCTC13307_01348</name>
</gene>
<keyword evidence="3" id="KW-0238">DNA-binding</keyword>
<accession>A0A381I828</accession>
<dbReference type="InterPro" id="IPR036388">
    <property type="entry name" value="WH-like_DNA-bd_sf"/>
</dbReference>
<evidence type="ECO:0000256" key="2">
    <source>
        <dbReference type="ARBA" id="ARBA00023082"/>
    </source>
</evidence>
<keyword evidence="1" id="KW-0805">Transcription regulation</keyword>
<dbReference type="AlphaFoldDB" id="A0A381I828"/>
<dbReference type="CDD" id="cd06171">
    <property type="entry name" value="Sigma70_r4"/>
    <property type="match status" value="1"/>
</dbReference>